<organism evidence="10 11">
    <name type="scientific">Pelagomonas calceolata</name>
    <dbReference type="NCBI Taxonomy" id="35677"/>
    <lineage>
        <taxon>Eukaryota</taxon>
        <taxon>Sar</taxon>
        <taxon>Stramenopiles</taxon>
        <taxon>Ochrophyta</taxon>
        <taxon>Pelagophyceae</taxon>
        <taxon>Pelagomonadales</taxon>
        <taxon>Pelagomonadaceae</taxon>
        <taxon>Pelagomonas</taxon>
    </lineage>
</organism>
<evidence type="ECO:0000256" key="2">
    <source>
        <dbReference type="ARBA" id="ARBA00022846"/>
    </source>
</evidence>
<gene>
    <name evidence="10" type="ORF">PECAL_5P09020</name>
</gene>
<evidence type="ECO:0000313" key="11">
    <source>
        <dbReference type="Proteomes" id="UP000789595"/>
    </source>
</evidence>
<dbReference type="PANTHER" id="PTHR15504:SF0">
    <property type="entry name" value="CILIA- AND FLAGELLA-ASSOCIATED PROTEIN 45"/>
    <property type="match status" value="1"/>
</dbReference>
<keyword evidence="3 8" id="KW-0175">Coiled coil</keyword>
<keyword evidence="11" id="KW-1185">Reference proteome</keyword>
<evidence type="ECO:0000256" key="7">
    <source>
        <dbReference type="ARBA" id="ARBA00034142"/>
    </source>
</evidence>
<evidence type="ECO:0000256" key="1">
    <source>
        <dbReference type="ARBA" id="ARBA00004230"/>
    </source>
</evidence>
<evidence type="ECO:0000313" key="10">
    <source>
        <dbReference type="EMBL" id="CAH0376328.1"/>
    </source>
</evidence>
<evidence type="ECO:0000256" key="4">
    <source>
        <dbReference type="ARBA" id="ARBA00023069"/>
    </source>
</evidence>
<comment type="subcellular location">
    <subcellularLocation>
        <location evidence="1">Cell projection</location>
        <location evidence="1">Cilium</location>
        <location evidence="1">Flagellum</location>
    </subcellularLocation>
</comment>
<dbReference type="EMBL" id="CAKKNE010000005">
    <property type="protein sequence ID" value="CAH0376328.1"/>
    <property type="molecule type" value="Genomic_DNA"/>
</dbReference>
<evidence type="ECO:0000256" key="3">
    <source>
        <dbReference type="ARBA" id="ARBA00023054"/>
    </source>
</evidence>
<keyword evidence="2" id="KW-0282">Flagellum</keyword>
<dbReference type="Pfam" id="PF13868">
    <property type="entry name" value="TPH"/>
    <property type="match status" value="1"/>
</dbReference>
<protein>
    <recommendedName>
        <fullName evidence="7">Cilia- and flagella-associated protein 45</fullName>
    </recommendedName>
</protein>
<feature type="domain" description="Trichohyalin-plectin-homology" evidence="9">
    <location>
        <begin position="108"/>
        <end position="452"/>
    </location>
</feature>
<evidence type="ECO:0000256" key="6">
    <source>
        <dbReference type="ARBA" id="ARBA00034116"/>
    </source>
</evidence>
<dbReference type="GO" id="GO:0031514">
    <property type="term" value="C:motile cilium"/>
    <property type="evidence" value="ECO:0007669"/>
    <property type="project" value="UniProtKB-SubCell"/>
</dbReference>
<comment type="caution">
    <text evidence="10">The sequence shown here is derived from an EMBL/GenBank/DDBJ whole genome shotgun (WGS) entry which is preliminary data.</text>
</comment>
<name>A0A8J2SPE8_9STRA</name>
<evidence type="ECO:0000256" key="5">
    <source>
        <dbReference type="ARBA" id="ARBA00023273"/>
    </source>
</evidence>
<dbReference type="OrthoDB" id="1902038at2759"/>
<dbReference type="InterPro" id="IPR043597">
    <property type="entry name" value="TPH_dom"/>
</dbReference>
<dbReference type="AlphaFoldDB" id="A0A8J2SPE8"/>
<feature type="coiled-coil region" evidence="8">
    <location>
        <begin position="230"/>
        <end position="298"/>
    </location>
</feature>
<evidence type="ECO:0000256" key="8">
    <source>
        <dbReference type="SAM" id="Coils"/>
    </source>
</evidence>
<proteinExistence type="inferred from homology"/>
<sequence>MVVDESLFGRKTKTKGRGGALPARAAVISAAELRRIQGSTRIITAAEIQKDKDELEAIHAVKHKAARARKDRMRALAAASKNKAKKSTMELEKEARKETIRQMADKTLDENLDLVKYLRGIGARAAAFTIRDQQLNERGAKEARQKAYEDRMDLLMEVDRLRDLKQREDADNLRRKKRVEDRKVITEQIDAIRRKRILEEEQREQESKAMLELIAKYEKEDQEAAAIQKVEQERARMEVMEANKASIERKHAEKQRDRDEEEAILLYQARKDELMRKREQEEKEIQDEKNRLAKAMLDSQEKIMDNSAELDALRARRYAEAKERAAREAVLKKETWRKNLAESVHKTLGDQIEDKKRRQAREAALQEREHNECLRYANKVQDREAIENERKRQINEEFKRTLNEQIAAARRGRTDKFQQAQDEGRAMRNEFAMERAKLEAIRDAMIEDMLKRGYNPNYLNEIRNCDIQKIQMR</sequence>
<evidence type="ECO:0000259" key="9">
    <source>
        <dbReference type="Pfam" id="PF13868"/>
    </source>
</evidence>
<keyword evidence="4" id="KW-0969">Cilium</keyword>
<accession>A0A8J2SPE8</accession>
<keyword evidence="5" id="KW-0966">Cell projection</keyword>
<dbReference type="InterPro" id="IPR033253">
    <property type="entry name" value="CFAP45"/>
</dbReference>
<comment type="similarity">
    <text evidence="6">Belongs to the CFAP45 family.</text>
</comment>
<dbReference type="Proteomes" id="UP000789595">
    <property type="component" value="Unassembled WGS sequence"/>
</dbReference>
<dbReference type="PANTHER" id="PTHR15504">
    <property type="entry name" value="NASOPHARYNGEAL EPITHELIUM SPECIFIC PROTEIN 1"/>
    <property type="match status" value="1"/>
</dbReference>
<reference evidence="10" key="1">
    <citation type="submission" date="2021-11" db="EMBL/GenBank/DDBJ databases">
        <authorList>
            <consortium name="Genoscope - CEA"/>
            <person name="William W."/>
        </authorList>
    </citation>
    <scope>NUCLEOTIDE SEQUENCE</scope>
</reference>